<organism evidence="3">
    <name type="scientific">uncultured Sporomusa sp</name>
    <dbReference type="NCBI Taxonomy" id="307249"/>
    <lineage>
        <taxon>Bacteria</taxon>
        <taxon>Bacillati</taxon>
        <taxon>Bacillota</taxon>
        <taxon>Negativicutes</taxon>
        <taxon>Selenomonadales</taxon>
        <taxon>Sporomusaceae</taxon>
        <taxon>Sporomusa</taxon>
        <taxon>environmental samples</taxon>
    </lineage>
</organism>
<evidence type="ECO:0000313" key="3">
    <source>
        <dbReference type="EMBL" id="SCM82320.1"/>
    </source>
</evidence>
<dbReference type="Pfam" id="PF00899">
    <property type="entry name" value="ThiF"/>
    <property type="match status" value="1"/>
</dbReference>
<dbReference type="Pfam" id="PF20590">
    <property type="entry name" value="DUF6791"/>
    <property type="match status" value="1"/>
</dbReference>
<dbReference type="NCBIfam" id="NF004805">
    <property type="entry name" value="PRK06153.1-4"/>
    <property type="match status" value="1"/>
</dbReference>
<dbReference type="SUPFAM" id="SSF69572">
    <property type="entry name" value="Activating enzymes of the ubiquitin-like proteins"/>
    <property type="match status" value="1"/>
</dbReference>
<feature type="domain" description="DUF6791" evidence="2">
    <location>
        <begin position="11"/>
        <end position="160"/>
    </location>
</feature>
<dbReference type="CDD" id="cd01483">
    <property type="entry name" value="E1_enzyme_family"/>
    <property type="match status" value="1"/>
</dbReference>
<dbReference type="Gene3D" id="3.40.50.720">
    <property type="entry name" value="NAD(P)-binding Rossmann-like Domain"/>
    <property type="match status" value="1"/>
</dbReference>
<accession>A0A212LXW5</accession>
<sequence>MSHRLINHSVDLKKLRDDGYDISVILGHLVLDNVPYVNAQKEILRGKLVSTLMLNNDVTIKPETHVVHFAGQCPCDLNGNPLHKVVLNSNRREFGPNLWIDYDFSSKPLIGYYENYYEKMSTYAQILSCHAQAIDPNVTARIFPVIETQEDEAVFNYIDTASSRAGISAITNKLQLGKIAIIGLGGTGSYVLDLVAKTPVKEIHLFDGDTFLQHNAFRSPGAPSRNLLNEKLSKPIYFGRIYSNMHRGIISHEAYIDETNVNQLHDMDFVFLCLDRGDVKKLIVETLQHYSIPFIEVGLGVYQTDDALGGIVRVTSSTPDHCDQILANNRIPFSSGNGNNEYDRNIQIADLNALNASLAVIKWKKLFGFYSDIDREHFCTYTIDGNILTNEDKP</sequence>
<protein>
    <submittedName>
        <fullName evidence="3">UBA/THIF-type NAD/FAD binding fold protein</fullName>
    </submittedName>
</protein>
<name>A0A212LXW5_9FIRM</name>
<dbReference type="RefSeq" id="WP_288185004.1">
    <property type="nucleotide sequence ID" value="NZ_LT608335.1"/>
</dbReference>
<dbReference type="InterPro" id="IPR000594">
    <property type="entry name" value="ThiF_NAD_FAD-bd"/>
</dbReference>
<reference evidence="3" key="1">
    <citation type="submission" date="2016-08" db="EMBL/GenBank/DDBJ databases">
        <authorList>
            <person name="Seilhamer J.J."/>
        </authorList>
    </citation>
    <scope>NUCLEOTIDE SEQUENCE</scope>
    <source>
        <strain evidence="3">86</strain>
    </source>
</reference>
<dbReference type="GO" id="GO:0008641">
    <property type="term" value="F:ubiquitin-like modifier activating enzyme activity"/>
    <property type="evidence" value="ECO:0007669"/>
    <property type="project" value="InterPro"/>
</dbReference>
<dbReference type="InterPro" id="IPR046741">
    <property type="entry name" value="DUF6791"/>
</dbReference>
<evidence type="ECO:0000259" key="2">
    <source>
        <dbReference type="Pfam" id="PF20590"/>
    </source>
</evidence>
<feature type="domain" description="THIF-type NAD/FAD binding fold" evidence="1">
    <location>
        <begin position="171"/>
        <end position="299"/>
    </location>
</feature>
<dbReference type="EMBL" id="FMJE01000005">
    <property type="protein sequence ID" value="SCM82320.1"/>
    <property type="molecule type" value="Genomic_DNA"/>
</dbReference>
<dbReference type="NCBIfam" id="NF004804">
    <property type="entry name" value="PRK06153.1-3"/>
    <property type="match status" value="1"/>
</dbReference>
<evidence type="ECO:0000259" key="1">
    <source>
        <dbReference type="Pfam" id="PF00899"/>
    </source>
</evidence>
<proteinExistence type="predicted"/>
<gene>
    <name evidence="3" type="ORF">KL86SPO_50091</name>
</gene>
<dbReference type="AlphaFoldDB" id="A0A212LXW5"/>
<dbReference type="InterPro" id="IPR035985">
    <property type="entry name" value="Ubiquitin-activating_enz"/>
</dbReference>